<dbReference type="Pfam" id="PF00059">
    <property type="entry name" value="Lectin_C"/>
    <property type="match status" value="1"/>
</dbReference>
<keyword evidence="5" id="KW-1185">Reference proteome</keyword>
<evidence type="ECO:0000313" key="5">
    <source>
        <dbReference type="Proteomes" id="UP001208570"/>
    </source>
</evidence>
<dbReference type="InterPro" id="IPR001304">
    <property type="entry name" value="C-type_lectin-like"/>
</dbReference>
<evidence type="ECO:0000256" key="2">
    <source>
        <dbReference type="SAM" id="SignalP"/>
    </source>
</evidence>
<dbReference type="EMBL" id="JAODUP010001239">
    <property type="protein sequence ID" value="KAK2140811.1"/>
    <property type="molecule type" value="Genomic_DNA"/>
</dbReference>
<organism evidence="4 5">
    <name type="scientific">Paralvinella palmiformis</name>
    <dbReference type="NCBI Taxonomy" id="53620"/>
    <lineage>
        <taxon>Eukaryota</taxon>
        <taxon>Metazoa</taxon>
        <taxon>Spiralia</taxon>
        <taxon>Lophotrochozoa</taxon>
        <taxon>Annelida</taxon>
        <taxon>Polychaeta</taxon>
        <taxon>Sedentaria</taxon>
        <taxon>Canalipalpata</taxon>
        <taxon>Terebellida</taxon>
        <taxon>Terebelliformia</taxon>
        <taxon>Alvinellidae</taxon>
        <taxon>Paralvinella</taxon>
    </lineage>
</organism>
<dbReference type="PROSITE" id="PS50041">
    <property type="entry name" value="C_TYPE_LECTIN_2"/>
    <property type="match status" value="1"/>
</dbReference>
<dbReference type="InterPro" id="IPR016187">
    <property type="entry name" value="CTDL_fold"/>
</dbReference>
<evidence type="ECO:0000313" key="4">
    <source>
        <dbReference type="EMBL" id="KAK2140811.1"/>
    </source>
</evidence>
<feature type="signal peptide" evidence="2">
    <location>
        <begin position="1"/>
        <end position="19"/>
    </location>
</feature>
<proteinExistence type="predicted"/>
<protein>
    <recommendedName>
        <fullName evidence="3">C-type lectin domain-containing protein</fullName>
    </recommendedName>
</protein>
<dbReference type="SMART" id="SM00034">
    <property type="entry name" value="CLECT"/>
    <property type="match status" value="1"/>
</dbReference>
<dbReference type="Gene3D" id="3.10.100.10">
    <property type="entry name" value="Mannose-Binding Protein A, subunit A"/>
    <property type="match status" value="1"/>
</dbReference>
<sequence length="181" mass="21071">MFVEYIFIILGCCVLSSDCHYKTICEGSSCYFLYENKTSFLTWDQSHRACNTEGLEMLGIESRQIQTVIEGLVNNLPRNTARQIWIGGRRSTDDKWRYLNGTQFNKQYTRNNESAQYCLYVKLCKNGNPEYHADNCDEKNSNSRLLCQFDQSKTDRCNSSDSHFGDKCYRKTTHDGQKQTE</sequence>
<dbReference type="AlphaFoldDB" id="A0AAD9IUH1"/>
<feature type="chain" id="PRO_5042244829" description="C-type lectin domain-containing protein" evidence="2">
    <location>
        <begin position="20"/>
        <end position="181"/>
    </location>
</feature>
<evidence type="ECO:0000256" key="1">
    <source>
        <dbReference type="SAM" id="MobiDB-lite"/>
    </source>
</evidence>
<dbReference type="Proteomes" id="UP001208570">
    <property type="component" value="Unassembled WGS sequence"/>
</dbReference>
<dbReference type="CDD" id="cd00037">
    <property type="entry name" value="CLECT"/>
    <property type="match status" value="1"/>
</dbReference>
<dbReference type="InterPro" id="IPR016186">
    <property type="entry name" value="C-type_lectin-like/link_sf"/>
</dbReference>
<feature type="domain" description="C-type lectin" evidence="3">
    <location>
        <begin position="26"/>
        <end position="139"/>
    </location>
</feature>
<gene>
    <name evidence="4" type="ORF">LSH36_1239g00030</name>
</gene>
<reference evidence="4" key="1">
    <citation type="journal article" date="2023" name="Mol. Biol. Evol.">
        <title>Third-Generation Sequencing Reveals the Adaptive Role of the Epigenome in Three Deep-Sea Polychaetes.</title>
        <authorList>
            <person name="Perez M."/>
            <person name="Aroh O."/>
            <person name="Sun Y."/>
            <person name="Lan Y."/>
            <person name="Juniper S.K."/>
            <person name="Young C.R."/>
            <person name="Angers B."/>
            <person name="Qian P.Y."/>
        </authorList>
    </citation>
    <scope>NUCLEOTIDE SEQUENCE</scope>
    <source>
        <strain evidence="4">P08H-3</strain>
    </source>
</reference>
<evidence type="ECO:0000259" key="3">
    <source>
        <dbReference type="PROSITE" id="PS50041"/>
    </source>
</evidence>
<feature type="region of interest" description="Disordered" evidence="1">
    <location>
        <begin position="158"/>
        <end position="181"/>
    </location>
</feature>
<dbReference type="SUPFAM" id="SSF56436">
    <property type="entry name" value="C-type lectin-like"/>
    <property type="match status" value="1"/>
</dbReference>
<accession>A0AAD9IUH1</accession>
<comment type="caution">
    <text evidence="4">The sequence shown here is derived from an EMBL/GenBank/DDBJ whole genome shotgun (WGS) entry which is preliminary data.</text>
</comment>
<keyword evidence="2" id="KW-0732">Signal</keyword>
<name>A0AAD9IUH1_9ANNE</name>